<gene>
    <name evidence="2" type="ORF">EAO74_06755</name>
</gene>
<dbReference type="PANTHER" id="PTHR46865:SF8">
    <property type="entry name" value="POSSIBLE OXIDOREDUCTASE"/>
    <property type="match status" value="1"/>
</dbReference>
<comment type="caution">
    <text evidence="2">The sequence shown here is derived from an EMBL/GenBank/DDBJ whole genome shotgun (WGS) entry which is preliminary data.</text>
</comment>
<dbReference type="RefSeq" id="WP_147983001.1">
    <property type="nucleotide sequence ID" value="NZ_RDBM01000022.1"/>
</dbReference>
<reference evidence="2" key="1">
    <citation type="submission" date="2018-10" db="EMBL/GenBank/DDBJ databases">
        <authorList>
            <person name="Hariharan J."/>
            <person name="Choudoir M.J."/>
            <person name="Diebold P."/>
            <person name="Panke-Buisse K."/>
            <person name="Campbell A.N."/>
            <person name="Buckley D.H."/>
        </authorList>
    </citation>
    <scope>NUCLEOTIDE SEQUENCE</scope>
    <source>
        <strain evidence="2">Gb1</strain>
    </source>
</reference>
<name>A0A652LAK2_9ACTN</name>
<proteinExistence type="predicted"/>
<dbReference type="SUPFAM" id="SSF51905">
    <property type="entry name" value="FAD/NAD(P)-binding domain"/>
    <property type="match status" value="1"/>
</dbReference>
<dbReference type="InterPro" id="IPR002938">
    <property type="entry name" value="FAD-bd"/>
</dbReference>
<dbReference type="GO" id="GO:0071949">
    <property type="term" value="F:FAD binding"/>
    <property type="evidence" value="ECO:0007669"/>
    <property type="project" value="InterPro"/>
</dbReference>
<dbReference type="AlphaFoldDB" id="A0A652LAK2"/>
<feature type="domain" description="FAD-binding" evidence="1">
    <location>
        <begin position="5"/>
        <end position="326"/>
    </location>
</feature>
<dbReference type="Gene3D" id="3.30.9.10">
    <property type="entry name" value="D-Amino Acid Oxidase, subunit A, domain 2"/>
    <property type="match status" value="1"/>
</dbReference>
<dbReference type="EMBL" id="RDBM01000022">
    <property type="protein sequence ID" value="TXS32714.1"/>
    <property type="molecule type" value="Genomic_DNA"/>
</dbReference>
<dbReference type="InterPro" id="IPR051704">
    <property type="entry name" value="FAD_aromatic-hydroxylase"/>
</dbReference>
<evidence type="ECO:0000259" key="1">
    <source>
        <dbReference type="Pfam" id="PF01494"/>
    </source>
</evidence>
<dbReference type="Gene3D" id="3.50.50.60">
    <property type="entry name" value="FAD/NAD(P)-binding domain"/>
    <property type="match status" value="1"/>
</dbReference>
<dbReference type="InterPro" id="IPR036188">
    <property type="entry name" value="FAD/NAD-bd_sf"/>
</dbReference>
<dbReference type="PANTHER" id="PTHR46865">
    <property type="entry name" value="OXIDOREDUCTASE-RELATED"/>
    <property type="match status" value="1"/>
</dbReference>
<accession>A0A652LAK2</accession>
<dbReference type="Pfam" id="PF01494">
    <property type="entry name" value="FAD_binding_3"/>
    <property type="match status" value="1"/>
</dbReference>
<protein>
    <submittedName>
        <fullName evidence="2">Oxidoreductase</fullName>
    </submittedName>
</protein>
<evidence type="ECO:0000313" key="2">
    <source>
        <dbReference type="EMBL" id="TXS32714.1"/>
    </source>
</evidence>
<sequence>MRKRALVVGLGIAGMSAASGLRRAGWAPVIIERAPERRTGGYFINLTPEGMRAVDDLGLDTLHTRNPERGTIWSLNRRGHRRPALGWLDLPGRPTAMVRGDVEAALWQRIRPDGGSGESGVEVRFSTAPVEIVGDGTVVEVELEDVSTGRRSRESFDLVVGADGLRSTVRSLAFGPHERLMTTWNAMICAFPLPGQAPSFGAQDSLISARSGGAVWVFGLADRAPTALLAYCAKEVGAQFTGDRTERLRDVSADMDHPAVRHVLDALPTTTDCLFDSVHQVKMDRWSTGRVLLAGDAAWCLNLFSGMGTTAALRGGAELGRALAEHPDDLPAALAAWEARLRPFITKHQRMARLKHQWFVPTNRALTGVRTLVLHLAVNARRAVTEARLLRAAAPAASGVRRGAASP</sequence>
<organism evidence="2">
    <name type="scientific">Streptomyces sp. gb1(2016)</name>
    <dbReference type="NCBI Taxonomy" id="1828321"/>
    <lineage>
        <taxon>Bacteria</taxon>
        <taxon>Bacillati</taxon>
        <taxon>Actinomycetota</taxon>
        <taxon>Actinomycetes</taxon>
        <taxon>Kitasatosporales</taxon>
        <taxon>Streptomycetaceae</taxon>
        <taxon>Streptomyces</taxon>
    </lineage>
</organism>
<dbReference type="PRINTS" id="PR00420">
    <property type="entry name" value="RNGMNOXGNASE"/>
</dbReference>